<dbReference type="Pfam" id="PF00646">
    <property type="entry name" value="F-box"/>
    <property type="match status" value="1"/>
</dbReference>
<dbReference type="Proteomes" id="UP000002051">
    <property type="component" value="Chromosome 3"/>
</dbReference>
<dbReference type="OMA" id="IVRISMP"/>
<reference evidence="3" key="3">
    <citation type="submission" date="2015-04" db="UniProtKB">
        <authorList>
            <consortium name="EnsemblPlants"/>
        </authorList>
    </citation>
    <scope>IDENTIFICATION</scope>
    <source>
        <strain evidence="3">cv. Jemalong A17</strain>
    </source>
</reference>
<dbReference type="Pfam" id="PF23622">
    <property type="entry name" value="LRR_At1g61320_AtMIF1"/>
    <property type="match status" value="1"/>
</dbReference>
<evidence type="ECO:0000313" key="2">
    <source>
        <dbReference type="EMBL" id="AES70203.1"/>
    </source>
</evidence>
<sequence>MAHNFSMFDWLPESLHVNIISLIPFKEVARTSIISKRWLRLWKNTTNIEFDENFFSRSNEFQRNLTLDLHRLHQYCDGFNEPKALFELPTEVYKHKTLESLKLVSCSFVETKLIKLHALKEVYFAWMELKNEAIKMLLSNCKMIESLSLKHCWMSTKFECDGSDLNLKRLVIDDCNFFNVGFKINAPKLTCFMYYGKVIYFKIENPLYLEEVDLYFSDEEDDYFNHVKVLTVCSYTLKVLSNGLRLPMVPIENQMNTRKLTLLTNLEENECLGVSFMLNRCTVLEMITFEMGSGTFFKVHEEYYLSDADYHEETYLSNSDDEDGYSSNSDNQSSLLDYQNIFQYLTSTLKVVEINYFTGTKNEVLLLQFLINNMSHLKRIAINVQKEEAMKLKKYHMLEEVVMSTPRASRDLEISFHY</sequence>
<dbReference type="EMBL" id="CM001219">
    <property type="protein sequence ID" value="AES70203.1"/>
    <property type="molecule type" value="Genomic_DNA"/>
</dbReference>
<keyword evidence="4" id="KW-1185">Reference proteome</keyword>
<dbReference type="eggNOG" id="ENOG502QVFC">
    <property type="taxonomic scope" value="Eukaryota"/>
</dbReference>
<dbReference type="HOGENOM" id="CLU_045042_0_0_1"/>
<dbReference type="CDD" id="cd22160">
    <property type="entry name" value="F-box_AtFBL13-like"/>
    <property type="match status" value="1"/>
</dbReference>
<dbReference type="SMART" id="SM00579">
    <property type="entry name" value="FBD"/>
    <property type="match status" value="1"/>
</dbReference>
<dbReference type="InterPro" id="IPR055357">
    <property type="entry name" value="LRR_At1g61320_AtMIF1"/>
</dbReference>
<dbReference type="STRING" id="3880.G7J1A6"/>
<dbReference type="AlphaFoldDB" id="G7J1A6"/>
<protein>
    <submittedName>
        <fullName evidence="2">F-box/FBD/LRR protein</fullName>
    </submittedName>
</protein>
<dbReference type="InterPro" id="IPR050232">
    <property type="entry name" value="FBL13/AtMIF1-like"/>
</dbReference>
<dbReference type="PaxDb" id="3880-AES70203"/>
<accession>G7J1A6</accession>
<dbReference type="SUPFAM" id="SSF81383">
    <property type="entry name" value="F-box domain"/>
    <property type="match status" value="1"/>
</dbReference>
<dbReference type="InterPro" id="IPR001810">
    <property type="entry name" value="F-box_dom"/>
</dbReference>
<evidence type="ECO:0000313" key="3">
    <source>
        <dbReference type="EnsemblPlants" id="AES70203"/>
    </source>
</evidence>
<evidence type="ECO:0000259" key="1">
    <source>
        <dbReference type="SMART" id="SM00579"/>
    </source>
</evidence>
<dbReference type="SUPFAM" id="SSF52047">
    <property type="entry name" value="RNI-like"/>
    <property type="match status" value="1"/>
</dbReference>
<organism evidence="2 4">
    <name type="scientific">Medicago truncatula</name>
    <name type="common">Barrel medic</name>
    <name type="synonym">Medicago tribuloides</name>
    <dbReference type="NCBI Taxonomy" id="3880"/>
    <lineage>
        <taxon>Eukaryota</taxon>
        <taxon>Viridiplantae</taxon>
        <taxon>Streptophyta</taxon>
        <taxon>Embryophyta</taxon>
        <taxon>Tracheophyta</taxon>
        <taxon>Spermatophyta</taxon>
        <taxon>Magnoliopsida</taxon>
        <taxon>eudicotyledons</taxon>
        <taxon>Gunneridae</taxon>
        <taxon>Pentapetalae</taxon>
        <taxon>rosids</taxon>
        <taxon>fabids</taxon>
        <taxon>Fabales</taxon>
        <taxon>Fabaceae</taxon>
        <taxon>Papilionoideae</taxon>
        <taxon>50 kb inversion clade</taxon>
        <taxon>NPAAA clade</taxon>
        <taxon>Hologalegina</taxon>
        <taxon>IRL clade</taxon>
        <taxon>Trifolieae</taxon>
        <taxon>Medicago</taxon>
    </lineage>
</organism>
<dbReference type="EnsemblPlants" id="AES70203">
    <property type="protein sequence ID" value="AES70203"/>
    <property type="gene ID" value="MTR_3g049530"/>
</dbReference>
<dbReference type="PANTHER" id="PTHR31900:SF34">
    <property type="entry name" value="EMB|CAB62440.1-RELATED"/>
    <property type="match status" value="1"/>
</dbReference>
<dbReference type="InterPro" id="IPR053781">
    <property type="entry name" value="F-box_AtFBL13-like"/>
</dbReference>
<feature type="domain" description="FBD" evidence="1">
    <location>
        <begin position="343"/>
        <end position="417"/>
    </location>
</feature>
<dbReference type="PANTHER" id="PTHR31900">
    <property type="entry name" value="F-BOX/RNI SUPERFAMILY PROTEIN-RELATED"/>
    <property type="match status" value="1"/>
</dbReference>
<evidence type="ECO:0000313" key="4">
    <source>
        <dbReference type="Proteomes" id="UP000002051"/>
    </source>
</evidence>
<proteinExistence type="predicted"/>
<gene>
    <name evidence="2" type="ordered locus">MTR_3g049530</name>
</gene>
<dbReference type="Gene3D" id="3.80.10.10">
    <property type="entry name" value="Ribonuclease Inhibitor"/>
    <property type="match status" value="1"/>
</dbReference>
<name>G7J1A6_MEDTR</name>
<dbReference type="InterPro" id="IPR036047">
    <property type="entry name" value="F-box-like_dom_sf"/>
</dbReference>
<reference evidence="2 4" key="1">
    <citation type="journal article" date="2011" name="Nature">
        <title>The Medicago genome provides insight into the evolution of rhizobial symbioses.</title>
        <authorList>
            <person name="Young N.D."/>
            <person name="Debelle F."/>
            <person name="Oldroyd G.E."/>
            <person name="Geurts R."/>
            <person name="Cannon S.B."/>
            <person name="Udvardi M.K."/>
            <person name="Benedito V.A."/>
            <person name="Mayer K.F."/>
            <person name="Gouzy J."/>
            <person name="Schoof H."/>
            <person name="Van de Peer Y."/>
            <person name="Proost S."/>
            <person name="Cook D.R."/>
            <person name="Meyers B.C."/>
            <person name="Spannagl M."/>
            <person name="Cheung F."/>
            <person name="De Mita S."/>
            <person name="Krishnakumar V."/>
            <person name="Gundlach H."/>
            <person name="Zhou S."/>
            <person name="Mudge J."/>
            <person name="Bharti A.K."/>
            <person name="Murray J.D."/>
            <person name="Naoumkina M.A."/>
            <person name="Rosen B."/>
            <person name="Silverstein K.A."/>
            <person name="Tang H."/>
            <person name="Rombauts S."/>
            <person name="Zhao P.X."/>
            <person name="Zhou P."/>
            <person name="Barbe V."/>
            <person name="Bardou P."/>
            <person name="Bechner M."/>
            <person name="Bellec A."/>
            <person name="Berger A."/>
            <person name="Berges H."/>
            <person name="Bidwell S."/>
            <person name="Bisseling T."/>
            <person name="Choisne N."/>
            <person name="Couloux A."/>
            <person name="Denny R."/>
            <person name="Deshpande S."/>
            <person name="Dai X."/>
            <person name="Doyle J.J."/>
            <person name="Dudez A.M."/>
            <person name="Farmer A.D."/>
            <person name="Fouteau S."/>
            <person name="Franken C."/>
            <person name="Gibelin C."/>
            <person name="Gish J."/>
            <person name="Goldstein S."/>
            <person name="Gonzalez A.J."/>
            <person name="Green P.J."/>
            <person name="Hallab A."/>
            <person name="Hartog M."/>
            <person name="Hua A."/>
            <person name="Humphray S.J."/>
            <person name="Jeong D.H."/>
            <person name="Jing Y."/>
            <person name="Jocker A."/>
            <person name="Kenton S.M."/>
            <person name="Kim D.J."/>
            <person name="Klee K."/>
            <person name="Lai H."/>
            <person name="Lang C."/>
            <person name="Lin S."/>
            <person name="Macmil S.L."/>
            <person name="Magdelenat G."/>
            <person name="Matthews L."/>
            <person name="McCorrison J."/>
            <person name="Monaghan E.L."/>
            <person name="Mun J.H."/>
            <person name="Najar F.Z."/>
            <person name="Nicholson C."/>
            <person name="Noirot C."/>
            <person name="O'Bleness M."/>
            <person name="Paule C.R."/>
            <person name="Poulain J."/>
            <person name="Prion F."/>
            <person name="Qin B."/>
            <person name="Qu C."/>
            <person name="Retzel E.F."/>
            <person name="Riddle C."/>
            <person name="Sallet E."/>
            <person name="Samain S."/>
            <person name="Samson N."/>
            <person name="Sanders I."/>
            <person name="Saurat O."/>
            <person name="Scarpelli C."/>
            <person name="Schiex T."/>
            <person name="Segurens B."/>
            <person name="Severin A.J."/>
            <person name="Sherrier D.J."/>
            <person name="Shi R."/>
            <person name="Sims S."/>
            <person name="Singer S.R."/>
            <person name="Sinharoy S."/>
            <person name="Sterck L."/>
            <person name="Viollet A."/>
            <person name="Wang B.B."/>
            <person name="Wang K."/>
            <person name="Wang M."/>
            <person name="Wang X."/>
            <person name="Warfsmann J."/>
            <person name="Weissenbach J."/>
            <person name="White D.D."/>
            <person name="White J.D."/>
            <person name="Wiley G.B."/>
            <person name="Wincker P."/>
            <person name="Xing Y."/>
            <person name="Yang L."/>
            <person name="Yao Z."/>
            <person name="Ying F."/>
            <person name="Zhai J."/>
            <person name="Zhou L."/>
            <person name="Zuber A."/>
            <person name="Denarie J."/>
            <person name="Dixon R.A."/>
            <person name="May G.D."/>
            <person name="Schwartz D.C."/>
            <person name="Rogers J."/>
            <person name="Quetier F."/>
            <person name="Town C.D."/>
            <person name="Roe B.A."/>
        </authorList>
    </citation>
    <scope>NUCLEOTIDE SEQUENCE [LARGE SCALE GENOMIC DNA]</scope>
    <source>
        <strain evidence="2">A17</strain>
        <strain evidence="3 4">cv. Jemalong A17</strain>
    </source>
</reference>
<dbReference type="InterPro" id="IPR006566">
    <property type="entry name" value="FBD"/>
</dbReference>
<dbReference type="InterPro" id="IPR032675">
    <property type="entry name" value="LRR_dom_sf"/>
</dbReference>
<reference evidence="2 4" key="2">
    <citation type="journal article" date="2014" name="BMC Genomics">
        <title>An improved genome release (version Mt4.0) for the model legume Medicago truncatula.</title>
        <authorList>
            <person name="Tang H."/>
            <person name="Krishnakumar V."/>
            <person name="Bidwell S."/>
            <person name="Rosen B."/>
            <person name="Chan A."/>
            <person name="Zhou S."/>
            <person name="Gentzbittel L."/>
            <person name="Childs K.L."/>
            <person name="Yandell M."/>
            <person name="Gundlach H."/>
            <person name="Mayer K.F."/>
            <person name="Schwartz D.C."/>
            <person name="Town C.D."/>
        </authorList>
    </citation>
    <scope>GENOME REANNOTATION</scope>
    <source>
        <strain evidence="3 4">cv. Jemalong A17</strain>
    </source>
</reference>